<gene>
    <name evidence="3" type="ORF">DTL42_16345</name>
</gene>
<dbReference type="Proteomes" id="UP000253562">
    <property type="component" value="Unassembled WGS sequence"/>
</dbReference>
<reference evidence="3 4" key="1">
    <citation type="submission" date="2018-07" db="EMBL/GenBank/DDBJ databases">
        <title>Comparative genomes isolates from brazilian mangrove.</title>
        <authorList>
            <person name="De Araujo J.E."/>
            <person name="Taketani R.G."/>
            <person name="Silva M.C.P."/>
            <person name="Lourenco M.V."/>
            <person name="Oliveira V.M."/>
            <person name="Andreote F.D."/>
        </authorList>
    </citation>
    <scope>NUCLEOTIDE SEQUENCE [LARGE SCALE GENOMIC DNA]</scope>
    <source>
        <strain evidence="3 4">HEX PRIS-MGV</strain>
    </source>
</reference>
<dbReference type="AlphaFoldDB" id="A0A368KRA3"/>
<feature type="compositionally biased region" description="Polar residues" evidence="1">
    <location>
        <begin position="580"/>
        <end position="589"/>
    </location>
</feature>
<comment type="caution">
    <text evidence="3">The sequence shown here is derived from an EMBL/GenBank/DDBJ whole genome shotgun (WGS) entry which is preliminary data.</text>
</comment>
<name>A0A368KRA3_9BACT</name>
<feature type="transmembrane region" description="Helical" evidence="2">
    <location>
        <begin position="246"/>
        <end position="264"/>
    </location>
</feature>
<dbReference type="RefSeq" id="WP_114369853.1">
    <property type="nucleotide sequence ID" value="NZ_QPEX01000033.1"/>
</dbReference>
<feature type="transmembrane region" description="Helical" evidence="2">
    <location>
        <begin position="195"/>
        <end position="225"/>
    </location>
</feature>
<feature type="region of interest" description="Disordered" evidence="1">
    <location>
        <begin position="570"/>
        <end position="589"/>
    </location>
</feature>
<feature type="transmembrane region" description="Helical" evidence="2">
    <location>
        <begin position="284"/>
        <end position="308"/>
    </location>
</feature>
<evidence type="ECO:0000313" key="3">
    <source>
        <dbReference type="EMBL" id="RCS46058.1"/>
    </source>
</evidence>
<keyword evidence="2" id="KW-0812">Transmembrane</keyword>
<accession>A0A368KRA3</accession>
<evidence type="ECO:0000256" key="2">
    <source>
        <dbReference type="SAM" id="Phobius"/>
    </source>
</evidence>
<dbReference type="EMBL" id="QPEX01000033">
    <property type="protein sequence ID" value="RCS46058.1"/>
    <property type="molecule type" value="Genomic_DNA"/>
</dbReference>
<sequence>MDSSRQLTNAASSRRWAGWGILAGTLLAVAIAVSPNGADPDLWGHVQYGRDALRDGLARTTTYSYTAEGYRWINHENLSELALAIGVDTIGPTGLLVLKTLLGLLLCAIPFWRTKDYVNNPFPVVVVSLLVAVNLTNHWNVRPQLFSFGFFALLLLLFDVSFTGWQGHWNLPWFTSLRRGEPAAALHWSHRRMRLLWLCVPLFFLWTNSHGGFLAGLGVLAVYLICRMLEAATMRGWASAGMLRRLMLMLVVAVLATLVNPYSWELHQWMFAALRVPRPEITEWHPLYSFDMFSIAFLAMIGVGFWALTFSTKPLDFTQLVVLALVTGQSVMHQRHAPFLALLFAFWCTPHVVSAWRRATQRNESTEENPHPALVWSVVGLVALLFAVPLWERLSVMRVDRDTYPVSAIEFLNQHNLHGKTVVSYNWAQYFIAARCGDGESQVQFDGRFRTCYPQDVVDQHFDFILGDAPGMRFRQLDSPVDPTAALTAGVPKLVLLDRGQPHSEAVMRQRRDWTLLYQDSLAQVWGRRNLFDDPQSPEYLAPQQRSISDVEKQNGYVAWPAIPTAPATATPSLHLARVSSPNPTRTQP</sequence>
<feature type="transmembrane region" description="Helical" evidence="2">
    <location>
        <begin position="373"/>
        <end position="391"/>
    </location>
</feature>
<protein>
    <submittedName>
        <fullName evidence="3">Uncharacterized protein</fullName>
    </submittedName>
</protein>
<feature type="transmembrane region" description="Helical" evidence="2">
    <location>
        <begin position="145"/>
        <end position="165"/>
    </location>
</feature>
<keyword evidence="2" id="KW-1133">Transmembrane helix</keyword>
<organism evidence="3 4">
    <name type="scientific">Bremerella cremea</name>
    <dbReference type="NCBI Taxonomy" id="1031537"/>
    <lineage>
        <taxon>Bacteria</taxon>
        <taxon>Pseudomonadati</taxon>
        <taxon>Planctomycetota</taxon>
        <taxon>Planctomycetia</taxon>
        <taxon>Pirellulales</taxon>
        <taxon>Pirellulaceae</taxon>
        <taxon>Bremerella</taxon>
    </lineage>
</organism>
<evidence type="ECO:0000313" key="4">
    <source>
        <dbReference type="Proteomes" id="UP000253562"/>
    </source>
</evidence>
<feature type="transmembrane region" description="Helical" evidence="2">
    <location>
        <begin position="81"/>
        <end position="111"/>
    </location>
</feature>
<proteinExistence type="predicted"/>
<feature type="transmembrane region" description="Helical" evidence="2">
    <location>
        <begin position="16"/>
        <end position="33"/>
    </location>
</feature>
<evidence type="ECO:0000256" key="1">
    <source>
        <dbReference type="SAM" id="MobiDB-lite"/>
    </source>
</evidence>
<feature type="transmembrane region" description="Helical" evidence="2">
    <location>
        <begin position="337"/>
        <end position="353"/>
    </location>
</feature>
<keyword evidence="2" id="KW-0472">Membrane</keyword>
<dbReference type="OrthoDB" id="9786218at2"/>